<proteinExistence type="inferred from homology"/>
<sequence length="312" mass="34886">MLVICTIDHHQGIPTPNTSHKGYAVLGAGFTGLSVAWHLLNGTECWKESLNLLNVAEGALFKLVNRAKQDSPPNSDPSIVKKRIEFIHEDACCSKSCACIFVPLNETFYMPEALSINSQCYLEALYLACVNLAEGKSKVRVARKELSLHMKSAESNLELAWYPPYDFFVCVITRAVIDAECGGGAWKWRPAKTAAGVKMETLISNDWLMLEKAFLKQPKVFLCSKKTGKGKRPGNGGNRYWKSVGLGFKTPREAIEGTYIDKKCPFTGDVSIRGHIVSGTCHSAKMMRTIIVRRNYLHWIRKYRRSLSSFLS</sequence>
<evidence type="ECO:0000256" key="3">
    <source>
        <dbReference type="ARBA" id="ARBA00023274"/>
    </source>
</evidence>
<gene>
    <name evidence="5" type="ORF">FPE_LOCUS18910</name>
</gene>
<organism evidence="5 6">
    <name type="scientific">Fraxinus pennsylvanica</name>
    <dbReference type="NCBI Taxonomy" id="56036"/>
    <lineage>
        <taxon>Eukaryota</taxon>
        <taxon>Viridiplantae</taxon>
        <taxon>Streptophyta</taxon>
        <taxon>Embryophyta</taxon>
        <taxon>Tracheophyta</taxon>
        <taxon>Spermatophyta</taxon>
        <taxon>Magnoliopsida</taxon>
        <taxon>eudicotyledons</taxon>
        <taxon>Gunneridae</taxon>
        <taxon>Pentapetalae</taxon>
        <taxon>asterids</taxon>
        <taxon>lamiids</taxon>
        <taxon>Lamiales</taxon>
        <taxon>Oleaceae</taxon>
        <taxon>Oleeae</taxon>
        <taxon>Fraxinus</taxon>
    </lineage>
</organism>
<evidence type="ECO:0000313" key="6">
    <source>
        <dbReference type="Proteomes" id="UP000834106"/>
    </source>
</evidence>
<keyword evidence="2" id="KW-0689">Ribosomal protein</keyword>
<dbReference type="InterPro" id="IPR012340">
    <property type="entry name" value="NA-bd_OB-fold"/>
</dbReference>
<accession>A0AAD1ZQK5</accession>
<evidence type="ECO:0000256" key="1">
    <source>
        <dbReference type="ARBA" id="ARBA00010254"/>
    </source>
</evidence>
<dbReference type="Proteomes" id="UP000834106">
    <property type="component" value="Chromosome 11"/>
</dbReference>
<evidence type="ECO:0000256" key="2">
    <source>
        <dbReference type="ARBA" id="ARBA00022980"/>
    </source>
</evidence>
<dbReference type="GO" id="GO:0003735">
    <property type="term" value="F:structural constituent of ribosome"/>
    <property type="evidence" value="ECO:0007669"/>
    <property type="project" value="InterPro"/>
</dbReference>
<dbReference type="InterPro" id="IPR000266">
    <property type="entry name" value="Ribosomal_uS17"/>
</dbReference>
<dbReference type="SUPFAM" id="SSF50249">
    <property type="entry name" value="Nucleic acid-binding proteins"/>
    <property type="match status" value="1"/>
</dbReference>
<reference evidence="5" key="1">
    <citation type="submission" date="2023-05" db="EMBL/GenBank/DDBJ databases">
        <authorList>
            <person name="Huff M."/>
        </authorList>
    </citation>
    <scope>NUCLEOTIDE SEQUENCE</scope>
</reference>
<dbReference type="PANTHER" id="PTHR10744:SF9">
    <property type="entry name" value="40S RIBOSOMAL PROTEIN S11-RELATED"/>
    <property type="match status" value="1"/>
</dbReference>
<feature type="domain" description="Small ribosomal subunit protein uS17 N-terminal" evidence="4">
    <location>
        <begin position="211"/>
        <end position="276"/>
    </location>
</feature>
<protein>
    <recommendedName>
        <fullName evidence="4">Small ribosomal subunit protein uS17 N-terminal domain-containing protein</fullName>
    </recommendedName>
</protein>
<dbReference type="Gene3D" id="2.40.50.1000">
    <property type="match status" value="1"/>
</dbReference>
<keyword evidence="3" id="KW-0687">Ribonucleoprotein</keyword>
<comment type="similarity">
    <text evidence="1">Belongs to the universal ribosomal protein uS17 family.</text>
</comment>
<dbReference type="AlphaFoldDB" id="A0AAD1ZQK5"/>
<name>A0AAD1ZQK5_9LAMI</name>
<dbReference type="InterPro" id="IPR032440">
    <property type="entry name" value="Ribosomal_uS17_N"/>
</dbReference>
<dbReference type="GO" id="GO:0006412">
    <property type="term" value="P:translation"/>
    <property type="evidence" value="ECO:0007669"/>
    <property type="project" value="InterPro"/>
</dbReference>
<evidence type="ECO:0000259" key="4">
    <source>
        <dbReference type="Pfam" id="PF16205"/>
    </source>
</evidence>
<dbReference type="PANTHER" id="PTHR10744">
    <property type="entry name" value="40S RIBOSOMAL PROTEIN S11 FAMILY MEMBER"/>
    <property type="match status" value="1"/>
</dbReference>
<dbReference type="GO" id="GO:0022627">
    <property type="term" value="C:cytosolic small ribosomal subunit"/>
    <property type="evidence" value="ECO:0007669"/>
    <property type="project" value="TreeGrafter"/>
</dbReference>
<evidence type="ECO:0000313" key="5">
    <source>
        <dbReference type="EMBL" id="CAI9771480.1"/>
    </source>
</evidence>
<keyword evidence="6" id="KW-1185">Reference proteome</keyword>
<dbReference type="EMBL" id="OU503046">
    <property type="protein sequence ID" value="CAI9771480.1"/>
    <property type="molecule type" value="Genomic_DNA"/>
</dbReference>
<dbReference type="Pfam" id="PF16205">
    <property type="entry name" value="Ribosomal_S17_N"/>
    <property type="match status" value="1"/>
</dbReference>